<accession>B8MF22</accession>
<dbReference type="SUPFAM" id="SSF103473">
    <property type="entry name" value="MFS general substrate transporter"/>
    <property type="match status" value="1"/>
</dbReference>
<feature type="transmembrane region" description="Helical" evidence="6">
    <location>
        <begin position="218"/>
        <end position="241"/>
    </location>
</feature>
<keyword evidence="4 6" id="KW-1133">Transmembrane helix</keyword>
<evidence type="ECO:0000256" key="5">
    <source>
        <dbReference type="ARBA" id="ARBA00023136"/>
    </source>
</evidence>
<feature type="transmembrane region" description="Helical" evidence="6">
    <location>
        <begin position="156"/>
        <end position="175"/>
    </location>
</feature>
<dbReference type="HOGENOM" id="CLU_001265_0_1_1"/>
<dbReference type="GeneID" id="8100777"/>
<dbReference type="PANTHER" id="PTHR43791:SF36">
    <property type="entry name" value="TRANSPORTER, PUTATIVE (AFU_ORTHOLOGUE AFUA_6G08340)-RELATED"/>
    <property type="match status" value="1"/>
</dbReference>
<keyword evidence="5 6" id="KW-0472">Membrane</keyword>
<gene>
    <name evidence="8" type="ORF">TSTA_009160</name>
</gene>
<dbReference type="OrthoDB" id="4225046at2759"/>
<dbReference type="InterPro" id="IPR036259">
    <property type="entry name" value="MFS_trans_sf"/>
</dbReference>
<protein>
    <submittedName>
        <fullName evidence="8">Pantothenate transporter, putative</fullName>
    </submittedName>
</protein>
<dbReference type="InParanoid" id="B8MF22"/>
<evidence type="ECO:0000256" key="2">
    <source>
        <dbReference type="ARBA" id="ARBA00022448"/>
    </source>
</evidence>
<name>B8MF22_TALSN</name>
<feature type="transmembrane region" description="Helical" evidence="6">
    <location>
        <begin position="412"/>
        <end position="433"/>
    </location>
</feature>
<evidence type="ECO:0000256" key="3">
    <source>
        <dbReference type="ARBA" id="ARBA00022692"/>
    </source>
</evidence>
<evidence type="ECO:0000256" key="6">
    <source>
        <dbReference type="SAM" id="Phobius"/>
    </source>
</evidence>
<dbReference type="OMA" id="WYEYHEL"/>
<feature type="transmembrane region" description="Helical" evidence="6">
    <location>
        <begin position="353"/>
        <end position="372"/>
    </location>
</feature>
<keyword evidence="2" id="KW-0813">Transport</keyword>
<evidence type="ECO:0000256" key="4">
    <source>
        <dbReference type="ARBA" id="ARBA00022989"/>
    </source>
</evidence>
<sequence length="502" mass="56325">MDPPQEKPDDTSVGDIEAANTREEISMFRIYGNDMHEMTVLTAEEIKDERRFVLKLDMIVLPLIAVMYFLASLDRGDISNAAIAGMNTELHINPRQLSNCIAFFYIGYIVFQIPGDIFLRAIGPNVQLGGAMIGWGLGTTMLCEAKTWKVIAGLRLMIGAIEAFLQVGPLFLTLWYRREELATRGAIFFSMMAVAGSMNGLIAYGVEHNLNEEHGWGAWRWIFLIEGIMSIGMGFVVLILLPSVPEKATWMFSVKEQQIALRRSREAFNVAHSKLQPKQLIAVIKDPKVWFYAFLYSCMNISLASFSSFLPVILNLLGYSTLRTQLLTIPIYVVTGVFTVAICTLSDRLRNRGIFLIISFLLAAIGWLLLLVSESTDLSFGSTFLVGMGTYPAVVLIQSWMNSNIIGFTRRAGSLGFIMVFGQSFALMGTEIFDDAPHYYKGKGLSLGAMVVAAAFTLLFVFYLRRLNDRKRLEQDSEEAQAKRALSLEEVCDDHPDFIFWY</sequence>
<feature type="transmembrane region" description="Helical" evidence="6">
    <location>
        <begin position="378"/>
        <end position="400"/>
    </location>
</feature>
<dbReference type="EMBL" id="EQ962656">
    <property type="protein sequence ID" value="EED15791.1"/>
    <property type="molecule type" value="Genomic_DNA"/>
</dbReference>
<feature type="transmembrane region" description="Helical" evidence="6">
    <location>
        <begin position="187"/>
        <end position="206"/>
    </location>
</feature>
<evidence type="ECO:0000313" key="9">
    <source>
        <dbReference type="Proteomes" id="UP000001745"/>
    </source>
</evidence>
<feature type="domain" description="Major facilitator superfamily (MFS) profile" evidence="7">
    <location>
        <begin position="60"/>
        <end position="472"/>
    </location>
</feature>
<evidence type="ECO:0000259" key="7">
    <source>
        <dbReference type="PROSITE" id="PS50850"/>
    </source>
</evidence>
<dbReference type="VEuPathDB" id="FungiDB:TSTA_009160"/>
<dbReference type="Gene3D" id="1.20.1250.20">
    <property type="entry name" value="MFS general substrate transporter like domains"/>
    <property type="match status" value="2"/>
</dbReference>
<dbReference type="AlphaFoldDB" id="B8MF22"/>
<feature type="transmembrane region" description="Helical" evidence="6">
    <location>
        <begin position="52"/>
        <end position="71"/>
    </location>
</feature>
<feature type="transmembrane region" description="Helical" evidence="6">
    <location>
        <begin position="289"/>
        <end position="314"/>
    </location>
</feature>
<dbReference type="Proteomes" id="UP000001745">
    <property type="component" value="Unassembled WGS sequence"/>
</dbReference>
<dbReference type="InterPro" id="IPR011701">
    <property type="entry name" value="MFS"/>
</dbReference>
<dbReference type="RefSeq" id="XP_002483025.1">
    <property type="nucleotide sequence ID" value="XM_002482980.1"/>
</dbReference>
<dbReference type="PROSITE" id="PS50850">
    <property type="entry name" value="MFS"/>
    <property type="match status" value="1"/>
</dbReference>
<comment type="subcellular location">
    <subcellularLocation>
        <location evidence="1">Membrane</location>
        <topology evidence="1">Multi-pass membrane protein</topology>
    </subcellularLocation>
</comment>
<evidence type="ECO:0000313" key="8">
    <source>
        <dbReference type="EMBL" id="EED15791.1"/>
    </source>
</evidence>
<dbReference type="GO" id="GO:0022857">
    <property type="term" value="F:transmembrane transporter activity"/>
    <property type="evidence" value="ECO:0007669"/>
    <property type="project" value="InterPro"/>
</dbReference>
<reference evidence="9" key="1">
    <citation type="journal article" date="2015" name="Genome Announc.">
        <title>Genome sequence of the AIDS-associated pathogen Penicillium marneffei (ATCC18224) and its near taxonomic relative Talaromyces stipitatus (ATCC10500).</title>
        <authorList>
            <person name="Nierman W.C."/>
            <person name="Fedorova-Abrams N.D."/>
            <person name="Andrianopoulos A."/>
        </authorList>
    </citation>
    <scope>NUCLEOTIDE SEQUENCE [LARGE SCALE GENOMIC DNA]</scope>
    <source>
        <strain evidence="9">ATCC 10500 / CBS 375.48 / QM 6759 / NRRL 1006</strain>
    </source>
</reference>
<keyword evidence="9" id="KW-1185">Reference proteome</keyword>
<evidence type="ECO:0000256" key="1">
    <source>
        <dbReference type="ARBA" id="ARBA00004141"/>
    </source>
</evidence>
<proteinExistence type="predicted"/>
<dbReference type="FunFam" id="1.20.1250.20:FF:000013">
    <property type="entry name" value="MFS general substrate transporter"/>
    <property type="match status" value="1"/>
</dbReference>
<dbReference type="GO" id="GO:0016020">
    <property type="term" value="C:membrane"/>
    <property type="evidence" value="ECO:0007669"/>
    <property type="project" value="UniProtKB-SubCell"/>
</dbReference>
<keyword evidence="3 6" id="KW-0812">Transmembrane</keyword>
<dbReference type="PANTHER" id="PTHR43791">
    <property type="entry name" value="PERMEASE-RELATED"/>
    <property type="match status" value="1"/>
</dbReference>
<feature type="transmembrane region" description="Helical" evidence="6">
    <location>
        <begin position="445"/>
        <end position="464"/>
    </location>
</feature>
<dbReference type="Pfam" id="PF07690">
    <property type="entry name" value="MFS_1"/>
    <property type="match status" value="1"/>
</dbReference>
<organism evidence="8 9">
    <name type="scientific">Talaromyces stipitatus (strain ATCC 10500 / CBS 375.48 / QM 6759 / NRRL 1006)</name>
    <name type="common">Penicillium stipitatum</name>
    <dbReference type="NCBI Taxonomy" id="441959"/>
    <lineage>
        <taxon>Eukaryota</taxon>
        <taxon>Fungi</taxon>
        <taxon>Dikarya</taxon>
        <taxon>Ascomycota</taxon>
        <taxon>Pezizomycotina</taxon>
        <taxon>Eurotiomycetes</taxon>
        <taxon>Eurotiomycetidae</taxon>
        <taxon>Eurotiales</taxon>
        <taxon>Trichocomaceae</taxon>
        <taxon>Talaromyces</taxon>
        <taxon>Talaromyces sect. Talaromyces</taxon>
    </lineage>
</organism>
<dbReference type="eggNOG" id="KOG2533">
    <property type="taxonomic scope" value="Eukaryota"/>
</dbReference>
<dbReference type="PhylomeDB" id="B8MF22"/>
<dbReference type="InterPro" id="IPR020846">
    <property type="entry name" value="MFS_dom"/>
</dbReference>
<feature type="transmembrane region" description="Helical" evidence="6">
    <location>
        <begin position="326"/>
        <end position="346"/>
    </location>
</feature>